<accession>A0AAV4RPI5</accession>
<keyword evidence="2" id="KW-1185">Reference proteome</keyword>
<evidence type="ECO:0000313" key="1">
    <source>
        <dbReference type="EMBL" id="GIY21888.1"/>
    </source>
</evidence>
<proteinExistence type="predicted"/>
<dbReference type="EMBL" id="BPLQ01006355">
    <property type="protein sequence ID" value="GIY21888.1"/>
    <property type="molecule type" value="Genomic_DNA"/>
</dbReference>
<protein>
    <submittedName>
        <fullName evidence="1">Uncharacterized protein</fullName>
    </submittedName>
</protein>
<dbReference type="AlphaFoldDB" id="A0AAV4RPI5"/>
<name>A0AAV4RPI5_9ARAC</name>
<reference evidence="1 2" key="1">
    <citation type="submission" date="2021-06" db="EMBL/GenBank/DDBJ databases">
        <title>Caerostris darwini draft genome.</title>
        <authorList>
            <person name="Kono N."/>
            <person name="Arakawa K."/>
        </authorList>
    </citation>
    <scope>NUCLEOTIDE SEQUENCE [LARGE SCALE GENOMIC DNA]</scope>
</reference>
<dbReference type="Proteomes" id="UP001054837">
    <property type="component" value="Unassembled WGS sequence"/>
</dbReference>
<sequence>MLYNLVPFLFQGNLQQESLVTTIPSSYLKTISKKNCLLTLFTVKRQAPANRRECVGVWPLPHKRSFVRGLESSILPPQPSCSQKKASARTFTLKNLTIFFPVGQAGKRILSSNVANICALVLDLDNANPI</sequence>
<evidence type="ECO:0000313" key="2">
    <source>
        <dbReference type="Proteomes" id="UP001054837"/>
    </source>
</evidence>
<comment type="caution">
    <text evidence="1">The sequence shown here is derived from an EMBL/GenBank/DDBJ whole genome shotgun (WGS) entry which is preliminary data.</text>
</comment>
<gene>
    <name evidence="1" type="ORF">CDAR_525451</name>
</gene>
<organism evidence="1 2">
    <name type="scientific">Caerostris darwini</name>
    <dbReference type="NCBI Taxonomy" id="1538125"/>
    <lineage>
        <taxon>Eukaryota</taxon>
        <taxon>Metazoa</taxon>
        <taxon>Ecdysozoa</taxon>
        <taxon>Arthropoda</taxon>
        <taxon>Chelicerata</taxon>
        <taxon>Arachnida</taxon>
        <taxon>Araneae</taxon>
        <taxon>Araneomorphae</taxon>
        <taxon>Entelegynae</taxon>
        <taxon>Araneoidea</taxon>
        <taxon>Araneidae</taxon>
        <taxon>Caerostris</taxon>
    </lineage>
</organism>